<dbReference type="Proteomes" id="UP000321720">
    <property type="component" value="Unassembled WGS sequence"/>
</dbReference>
<gene>
    <name evidence="1" type="ORF">CCO02nite_14480</name>
</gene>
<keyword evidence="2" id="KW-1185">Reference proteome</keyword>
<name>A0A511J9X0_9CELL</name>
<comment type="caution">
    <text evidence="1">The sequence shown here is derived from an EMBL/GenBank/DDBJ whole genome shotgun (WGS) entry which is preliminary data.</text>
</comment>
<evidence type="ECO:0000313" key="2">
    <source>
        <dbReference type="Proteomes" id="UP000321720"/>
    </source>
</evidence>
<dbReference type="EMBL" id="BJWG01000005">
    <property type="protein sequence ID" value="GEL94790.1"/>
    <property type="molecule type" value="Genomic_DNA"/>
</dbReference>
<sequence>MTSIEEITERLVRLAGDVPRAGEVLELTSLPAEQAVKRNQKLIKTYAKVTGIRLDVAKATRLGERTTYQGEDGGRAVTFHASGALVVRSGIAPLEDLFDGSPPDDALVKAVLTAAEPLRFASLVDPSQDALDFERLWKLKAAGGDRKGRRSEPVTTRAIGAFRHTVRGLPVLGRASAHVEVTGSGQVSGLSLSLRRFAGDGSGDVLAKTRIRGTEEAATDAVTRLVKALGGKLGDVEVDPQMFAFGYLSLGRRRAQSLLAPMFVAALAVDGGREQERSAHVIAVPGTPDKFLRLPSGVRPVATVRAA</sequence>
<proteinExistence type="predicted"/>
<organism evidence="1 2">
    <name type="scientific">Cellulomonas composti</name>
    <dbReference type="NCBI Taxonomy" id="266130"/>
    <lineage>
        <taxon>Bacteria</taxon>
        <taxon>Bacillati</taxon>
        <taxon>Actinomycetota</taxon>
        <taxon>Actinomycetes</taxon>
        <taxon>Micrococcales</taxon>
        <taxon>Cellulomonadaceae</taxon>
        <taxon>Cellulomonas</taxon>
    </lineage>
</organism>
<evidence type="ECO:0000313" key="1">
    <source>
        <dbReference type="EMBL" id="GEL94790.1"/>
    </source>
</evidence>
<dbReference type="AlphaFoldDB" id="A0A511J9X0"/>
<protein>
    <submittedName>
        <fullName evidence="1">Uncharacterized protein</fullName>
    </submittedName>
</protein>
<dbReference type="OrthoDB" id="4818829at2"/>
<accession>A0A511J9X0</accession>
<reference evidence="1 2" key="1">
    <citation type="submission" date="2019-07" db="EMBL/GenBank/DDBJ databases">
        <title>Whole genome shotgun sequence of Cellulomonas composti NBRC 100758.</title>
        <authorList>
            <person name="Hosoyama A."/>
            <person name="Uohara A."/>
            <person name="Ohji S."/>
            <person name="Ichikawa N."/>
        </authorList>
    </citation>
    <scope>NUCLEOTIDE SEQUENCE [LARGE SCALE GENOMIC DNA]</scope>
    <source>
        <strain evidence="1 2">NBRC 100758</strain>
    </source>
</reference>
<dbReference type="RefSeq" id="WP_146842462.1">
    <property type="nucleotide sequence ID" value="NZ_BJWG01000005.1"/>
</dbReference>